<dbReference type="EMBL" id="JBHTMY010000004">
    <property type="protein sequence ID" value="MFD1316771.1"/>
    <property type="molecule type" value="Genomic_DNA"/>
</dbReference>
<dbReference type="InterPro" id="IPR001296">
    <property type="entry name" value="Glyco_trans_1"/>
</dbReference>
<dbReference type="PANTHER" id="PTHR46401:SF2">
    <property type="entry name" value="GLYCOSYLTRANSFERASE WBBK-RELATED"/>
    <property type="match status" value="1"/>
</dbReference>
<dbReference type="Proteomes" id="UP001597201">
    <property type="component" value="Unassembled WGS sequence"/>
</dbReference>
<dbReference type="Pfam" id="PF00534">
    <property type="entry name" value="Glycos_transf_1"/>
    <property type="match status" value="1"/>
</dbReference>
<gene>
    <name evidence="4" type="ORF">ACFQ39_14190</name>
</gene>
<sequence length="376" mass="42795">MKKKKLHILFLNSWFPSKIFPYNGDFIQRHANAVALKHEVTSLHFVTDKNLGKKYVSEEILNHVRTIIVYLPETKFLLQKILLFYKAYVEQLNRLAPYDLIQVNRIHPIGIFALITKAFRKKPLLLMEHFTGYAYPNLIKICGIEKLSLKLVGNYADGILTVSEHLAQGMRKLGVQNKFYTIPNVVDTAVFTPRNHQNTVFQILHVSSLNDAHKNISGILNVAQKLLSDNINFHLTMLGGEGNEFYIKVDELGLQHHITFIPQVDHNKVAEFMQQSDLLLLFSNYENLPCVILESFACGLPVVSTKVGGICEFFPADFGILVEANNEIELFNAIKAQINKGATNKQIMHSYAKKYFSKEVIASKFTEVYLNLVKNG</sequence>
<dbReference type="PANTHER" id="PTHR46401">
    <property type="entry name" value="GLYCOSYLTRANSFERASE WBBK-RELATED"/>
    <property type="match status" value="1"/>
</dbReference>
<dbReference type="EC" id="2.4.-.-" evidence="4"/>
<keyword evidence="4" id="KW-0328">Glycosyltransferase</keyword>
<proteinExistence type="predicted"/>
<evidence type="ECO:0000313" key="5">
    <source>
        <dbReference type="Proteomes" id="UP001597201"/>
    </source>
</evidence>
<dbReference type="InterPro" id="IPR028098">
    <property type="entry name" value="Glyco_trans_4-like_N"/>
</dbReference>
<reference evidence="5" key="1">
    <citation type="journal article" date="2019" name="Int. J. Syst. Evol. Microbiol.">
        <title>The Global Catalogue of Microorganisms (GCM) 10K type strain sequencing project: providing services to taxonomists for standard genome sequencing and annotation.</title>
        <authorList>
            <consortium name="The Broad Institute Genomics Platform"/>
            <consortium name="The Broad Institute Genome Sequencing Center for Infectious Disease"/>
            <person name="Wu L."/>
            <person name="Ma J."/>
        </authorList>
    </citation>
    <scope>NUCLEOTIDE SEQUENCE [LARGE SCALE GENOMIC DNA]</scope>
    <source>
        <strain evidence="5">CCUG 61485</strain>
    </source>
</reference>
<dbReference type="CDD" id="cd03801">
    <property type="entry name" value="GT4_PimA-like"/>
    <property type="match status" value="1"/>
</dbReference>
<dbReference type="Pfam" id="PF13439">
    <property type="entry name" value="Glyco_transf_4"/>
    <property type="match status" value="1"/>
</dbReference>
<evidence type="ECO:0000259" key="3">
    <source>
        <dbReference type="Pfam" id="PF13439"/>
    </source>
</evidence>
<keyword evidence="1 4" id="KW-0808">Transferase</keyword>
<dbReference type="SUPFAM" id="SSF53756">
    <property type="entry name" value="UDP-Glycosyltransferase/glycogen phosphorylase"/>
    <property type="match status" value="1"/>
</dbReference>
<dbReference type="GO" id="GO:0016757">
    <property type="term" value="F:glycosyltransferase activity"/>
    <property type="evidence" value="ECO:0007669"/>
    <property type="project" value="UniProtKB-KW"/>
</dbReference>
<dbReference type="Gene3D" id="3.40.50.2000">
    <property type="entry name" value="Glycogen Phosphorylase B"/>
    <property type="match status" value="2"/>
</dbReference>
<organism evidence="4 5">
    <name type="scientific">Namhaeicola litoreus</name>
    <dbReference type="NCBI Taxonomy" id="1052145"/>
    <lineage>
        <taxon>Bacteria</taxon>
        <taxon>Pseudomonadati</taxon>
        <taxon>Bacteroidota</taxon>
        <taxon>Flavobacteriia</taxon>
        <taxon>Flavobacteriales</taxon>
        <taxon>Flavobacteriaceae</taxon>
        <taxon>Namhaeicola</taxon>
    </lineage>
</organism>
<dbReference type="RefSeq" id="WP_377180139.1">
    <property type="nucleotide sequence ID" value="NZ_JBHTMY010000004.1"/>
</dbReference>
<comment type="caution">
    <text evidence="4">The sequence shown here is derived from an EMBL/GenBank/DDBJ whole genome shotgun (WGS) entry which is preliminary data.</text>
</comment>
<protein>
    <submittedName>
        <fullName evidence="4">Glycosyltransferase family 4 protein</fullName>
        <ecNumber evidence="4">2.4.-.-</ecNumber>
    </submittedName>
</protein>
<evidence type="ECO:0000256" key="1">
    <source>
        <dbReference type="ARBA" id="ARBA00022679"/>
    </source>
</evidence>
<feature type="domain" description="Glycosyl transferase family 1" evidence="2">
    <location>
        <begin position="196"/>
        <end position="352"/>
    </location>
</feature>
<evidence type="ECO:0000259" key="2">
    <source>
        <dbReference type="Pfam" id="PF00534"/>
    </source>
</evidence>
<evidence type="ECO:0000313" key="4">
    <source>
        <dbReference type="EMBL" id="MFD1316771.1"/>
    </source>
</evidence>
<feature type="domain" description="Glycosyltransferase subfamily 4-like N-terminal" evidence="3">
    <location>
        <begin position="35"/>
        <end position="189"/>
    </location>
</feature>
<accession>A0ABW3Y6W2</accession>
<name>A0ABW3Y6W2_9FLAO</name>
<keyword evidence="5" id="KW-1185">Reference proteome</keyword>